<dbReference type="GO" id="GO:0005524">
    <property type="term" value="F:ATP binding"/>
    <property type="evidence" value="ECO:0007669"/>
    <property type="project" value="UniProtKB-KW"/>
</dbReference>
<feature type="domain" description="ATPase AAA-type core" evidence="2">
    <location>
        <begin position="317"/>
        <end position="428"/>
    </location>
</feature>
<keyword evidence="4" id="KW-0067">ATP-binding</keyword>
<dbReference type="Pfam" id="PF22977">
    <property type="entry name" value="WHD"/>
    <property type="match status" value="1"/>
</dbReference>
<dbReference type="EMBL" id="JTHE02000003">
    <property type="protein sequence ID" value="NEV68164.1"/>
    <property type="molecule type" value="Genomic_DNA"/>
</dbReference>
<dbReference type="GO" id="GO:0016887">
    <property type="term" value="F:ATP hydrolysis activity"/>
    <property type="evidence" value="ECO:0007669"/>
    <property type="project" value="InterPro"/>
</dbReference>
<feature type="compositionally biased region" description="Low complexity" evidence="1">
    <location>
        <begin position="271"/>
        <end position="281"/>
    </location>
</feature>
<reference evidence="4" key="3">
    <citation type="submission" date="2020-02" db="EMBL/GenBank/DDBJ databases">
        <authorList>
            <person name="Sarangi A.N."/>
            <person name="Ghosh S."/>
            <person name="Mukherjee M."/>
            <person name="Tripathy S."/>
        </authorList>
    </citation>
    <scope>NUCLEOTIDE SEQUENCE</scope>
    <source>
        <strain evidence="4">BDU141951</strain>
    </source>
</reference>
<dbReference type="Gene3D" id="3.40.50.300">
    <property type="entry name" value="P-loop containing nucleotide triphosphate hydrolases"/>
    <property type="match status" value="1"/>
</dbReference>
<evidence type="ECO:0000313" key="4">
    <source>
        <dbReference type="EMBL" id="NEV68164.1"/>
    </source>
</evidence>
<organism evidence="4">
    <name type="scientific">Lyngbya confervoides BDU141951</name>
    <dbReference type="NCBI Taxonomy" id="1574623"/>
    <lineage>
        <taxon>Bacteria</taxon>
        <taxon>Bacillati</taxon>
        <taxon>Cyanobacteriota</taxon>
        <taxon>Cyanophyceae</taxon>
        <taxon>Oscillatoriophycideae</taxon>
        <taxon>Oscillatoriales</taxon>
        <taxon>Microcoleaceae</taxon>
        <taxon>Lyngbya</taxon>
    </lineage>
</organism>
<dbReference type="SUPFAM" id="SSF52540">
    <property type="entry name" value="P-loop containing nucleoside triphosphate hydrolases"/>
    <property type="match status" value="1"/>
</dbReference>
<accession>A0A0C1YH39</accession>
<dbReference type="AlphaFoldDB" id="A0A0C1YH39"/>
<reference evidence="4" key="2">
    <citation type="journal article" date="2015" name="Genome Announc.">
        <title>Draft Genome Sequence of Filamentous Marine Cyanobacterium Lyngbya confervoides Strain BDU141951.</title>
        <authorList>
            <person name="Chandrababunaidu M.M."/>
            <person name="Sen D."/>
            <person name="Tripathy S."/>
        </authorList>
    </citation>
    <scope>NUCLEOTIDE SEQUENCE</scope>
    <source>
        <strain evidence="4">BDU141951</strain>
    </source>
</reference>
<feature type="region of interest" description="Disordered" evidence="1">
    <location>
        <begin position="241"/>
        <end position="281"/>
    </location>
</feature>
<protein>
    <submittedName>
        <fullName evidence="4">ATP-binding protein</fullName>
    </submittedName>
</protein>
<sequence>MSSNGVQPFENNWAYLKTELRWLDRMLMMAVARKRQDDKAVHRVSSATVDEITSHWWKGIITVNRGIDDREGPPPKRQPPATPSQASYSQQLQLRVRASQQANILLALPLLRDRLQLSEVEKNLVLMAIAPEINRRYGRLYDYLQEEEGALADLPTVDLCLRLLCRNDQDWQQARARLTAHHSLVHRGLLEWIGDEDGTLLSQQVRVSDDLANFLLADYPTAATLESLLASSALDGSEALDELPSGVAPRRSTAPVPLADSETAALDSSEETAAPSSTTSTTWDDLVLPKALMRQLQYLARQAQARHHETDIPGLMVLLVGAPGTGKTTAASAIATDLKAPLTSVDLETLTPEDYPDSLTASPSETTSLLLVNQAEHWFGRQSQVEAPWLHQWWQWRQQFGLTLVSTTAPQKILPHWRQKFDVVLTLPRPDEKTRQQLWERAFAPKFKTHQLDWRAIAQQLPLTGGEISILAQTIELDLRSRQRATVTLAVFRAALALHHPHLEVTAVAKAKVNNPKQP</sequence>
<evidence type="ECO:0000259" key="3">
    <source>
        <dbReference type="Pfam" id="PF22977"/>
    </source>
</evidence>
<feature type="domain" description="Winged helix" evidence="3">
    <location>
        <begin position="3"/>
        <end position="217"/>
    </location>
</feature>
<feature type="region of interest" description="Disordered" evidence="1">
    <location>
        <begin position="65"/>
        <end position="90"/>
    </location>
</feature>
<reference evidence="4" key="1">
    <citation type="submission" date="2014-11" db="EMBL/GenBank/DDBJ databases">
        <authorList>
            <person name="Malar M.C."/>
            <person name="Sen D."/>
            <person name="Tripathy S."/>
        </authorList>
    </citation>
    <scope>NUCLEOTIDE SEQUENCE</scope>
    <source>
        <strain evidence="4">BDU141951</strain>
    </source>
</reference>
<proteinExistence type="predicted"/>
<evidence type="ECO:0000256" key="1">
    <source>
        <dbReference type="SAM" id="MobiDB-lite"/>
    </source>
</evidence>
<evidence type="ECO:0000259" key="2">
    <source>
        <dbReference type="Pfam" id="PF00004"/>
    </source>
</evidence>
<comment type="caution">
    <text evidence="4">The sequence shown here is derived from an EMBL/GenBank/DDBJ whole genome shotgun (WGS) entry which is preliminary data.</text>
</comment>
<dbReference type="InterPro" id="IPR027417">
    <property type="entry name" value="P-loop_NTPase"/>
</dbReference>
<dbReference type="Pfam" id="PF00004">
    <property type="entry name" value="AAA"/>
    <property type="match status" value="1"/>
</dbReference>
<dbReference type="InterPro" id="IPR054472">
    <property type="entry name" value="WHD"/>
</dbReference>
<keyword evidence="4" id="KW-0547">Nucleotide-binding</keyword>
<gene>
    <name evidence="4" type="ORF">QQ91_013695</name>
</gene>
<dbReference type="InterPro" id="IPR003959">
    <property type="entry name" value="ATPase_AAA_core"/>
</dbReference>
<name>A0A0C1YH39_9CYAN</name>